<protein>
    <recommendedName>
        <fullName evidence="2">histidine kinase</fullName>
        <ecNumber evidence="2">2.7.13.3</ecNumber>
    </recommendedName>
</protein>
<keyword evidence="4" id="KW-0808">Transferase</keyword>
<dbReference type="PROSITE" id="PS50112">
    <property type="entry name" value="PAS"/>
    <property type="match status" value="1"/>
</dbReference>
<keyword evidence="6" id="KW-0418">Kinase</keyword>
<dbReference type="PANTHER" id="PTHR43065:SF10">
    <property type="entry name" value="PEROXIDE STRESS-ACTIVATED HISTIDINE KINASE MAK3"/>
    <property type="match status" value="1"/>
</dbReference>
<evidence type="ECO:0000256" key="3">
    <source>
        <dbReference type="ARBA" id="ARBA00022553"/>
    </source>
</evidence>
<dbReference type="InterPro" id="IPR004358">
    <property type="entry name" value="Sig_transdc_His_kin-like_C"/>
</dbReference>
<dbReference type="Gene3D" id="3.30.565.10">
    <property type="entry name" value="Histidine kinase-like ATPase, C-terminal domain"/>
    <property type="match status" value="1"/>
</dbReference>
<dbReference type="CDD" id="cd00075">
    <property type="entry name" value="HATPase"/>
    <property type="match status" value="1"/>
</dbReference>
<dbReference type="SMART" id="SM00388">
    <property type="entry name" value="HisKA"/>
    <property type="match status" value="1"/>
</dbReference>
<feature type="domain" description="PAC" evidence="11">
    <location>
        <begin position="197"/>
        <end position="249"/>
    </location>
</feature>
<dbReference type="GO" id="GO:0000155">
    <property type="term" value="F:phosphorelay sensor kinase activity"/>
    <property type="evidence" value="ECO:0007669"/>
    <property type="project" value="InterPro"/>
</dbReference>
<feature type="domain" description="PAS" evidence="10">
    <location>
        <begin position="124"/>
        <end position="172"/>
    </location>
</feature>
<feature type="domain" description="Histidine kinase" evidence="9">
    <location>
        <begin position="262"/>
        <end position="474"/>
    </location>
</feature>
<dbReference type="InterPro" id="IPR035965">
    <property type="entry name" value="PAS-like_dom_sf"/>
</dbReference>
<keyword evidence="3" id="KW-0597">Phosphoprotein</keyword>
<dbReference type="Pfam" id="PF02518">
    <property type="entry name" value="HATPase_c"/>
    <property type="match status" value="1"/>
</dbReference>
<gene>
    <name evidence="12" type="ORF">SAMN05444167_0582</name>
</gene>
<keyword evidence="13" id="KW-1185">Reference proteome</keyword>
<evidence type="ECO:0000259" key="11">
    <source>
        <dbReference type="PROSITE" id="PS50113"/>
    </source>
</evidence>
<dbReference type="Pfam" id="PF08448">
    <property type="entry name" value="PAS_4"/>
    <property type="match status" value="2"/>
</dbReference>
<dbReference type="Proteomes" id="UP000182427">
    <property type="component" value="Chromosome I"/>
</dbReference>
<dbReference type="Gene3D" id="1.10.287.130">
    <property type="match status" value="1"/>
</dbReference>
<dbReference type="InterPro" id="IPR036097">
    <property type="entry name" value="HisK_dim/P_sf"/>
</dbReference>
<dbReference type="EMBL" id="LT629690">
    <property type="protein sequence ID" value="SDE83899.1"/>
    <property type="molecule type" value="Genomic_DNA"/>
</dbReference>
<proteinExistence type="predicted"/>
<evidence type="ECO:0000256" key="6">
    <source>
        <dbReference type="ARBA" id="ARBA00022777"/>
    </source>
</evidence>
<dbReference type="RefSeq" id="WP_231966702.1">
    <property type="nucleotide sequence ID" value="NZ_LT629690.1"/>
</dbReference>
<keyword evidence="5" id="KW-0547">Nucleotide-binding</keyword>
<organism evidence="12 13">
    <name type="scientific">Terriglobus roseus</name>
    <dbReference type="NCBI Taxonomy" id="392734"/>
    <lineage>
        <taxon>Bacteria</taxon>
        <taxon>Pseudomonadati</taxon>
        <taxon>Acidobacteriota</taxon>
        <taxon>Terriglobia</taxon>
        <taxon>Terriglobales</taxon>
        <taxon>Acidobacteriaceae</taxon>
        <taxon>Terriglobus</taxon>
    </lineage>
</organism>
<dbReference type="PROSITE" id="PS50109">
    <property type="entry name" value="HIS_KIN"/>
    <property type="match status" value="1"/>
</dbReference>
<dbReference type="InterPro" id="IPR000700">
    <property type="entry name" value="PAS-assoc_C"/>
</dbReference>
<dbReference type="NCBIfam" id="TIGR00229">
    <property type="entry name" value="sensory_box"/>
    <property type="match status" value="1"/>
</dbReference>
<dbReference type="CDD" id="cd00082">
    <property type="entry name" value="HisKA"/>
    <property type="match status" value="1"/>
</dbReference>
<dbReference type="InterPro" id="IPR000014">
    <property type="entry name" value="PAS"/>
</dbReference>
<evidence type="ECO:0000313" key="13">
    <source>
        <dbReference type="Proteomes" id="UP000182427"/>
    </source>
</evidence>
<evidence type="ECO:0000256" key="4">
    <source>
        <dbReference type="ARBA" id="ARBA00022679"/>
    </source>
</evidence>
<keyword evidence="7" id="KW-0067">ATP-binding</keyword>
<dbReference type="PRINTS" id="PR00344">
    <property type="entry name" value="BCTRLSENSOR"/>
</dbReference>
<dbReference type="PANTHER" id="PTHR43065">
    <property type="entry name" value="SENSOR HISTIDINE KINASE"/>
    <property type="match status" value="1"/>
</dbReference>
<dbReference type="Pfam" id="PF00512">
    <property type="entry name" value="HisKA"/>
    <property type="match status" value="1"/>
</dbReference>
<dbReference type="AlphaFoldDB" id="A0A1G7G787"/>
<dbReference type="SMART" id="SM00387">
    <property type="entry name" value="HATPase_c"/>
    <property type="match status" value="1"/>
</dbReference>
<evidence type="ECO:0000313" key="12">
    <source>
        <dbReference type="EMBL" id="SDE83899.1"/>
    </source>
</evidence>
<accession>A0A1G7G787</accession>
<evidence type="ECO:0000256" key="1">
    <source>
        <dbReference type="ARBA" id="ARBA00000085"/>
    </source>
</evidence>
<evidence type="ECO:0000256" key="2">
    <source>
        <dbReference type="ARBA" id="ARBA00012438"/>
    </source>
</evidence>
<dbReference type="EC" id="2.7.13.3" evidence="2"/>
<evidence type="ECO:0000256" key="8">
    <source>
        <dbReference type="ARBA" id="ARBA00023012"/>
    </source>
</evidence>
<dbReference type="InterPro" id="IPR005467">
    <property type="entry name" value="His_kinase_dom"/>
</dbReference>
<dbReference type="InterPro" id="IPR036890">
    <property type="entry name" value="HATPase_C_sf"/>
</dbReference>
<dbReference type="InterPro" id="IPR013656">
    <property type="entry name" value="PAS_4"/>
</dbReference>
<dbReference type="GO" id="GO:0005524">
    <property type="term" value="F:ATP binding"/>
    <property type="evidence" value="ECO:0007669"/>
    <property type="project" value="UniProtKB-KW"/>
</dbReference>
<evidence type="ECO:0000259" key="9">
    <source>
        <dbReference type="PROSITE" id="PS50109"/>
    </source>
</evidence>
<dbReference type="InterPro" id="IPR003594">
    <property type="entry name" value="HATPase_dom"/>
</dbReference>
<dbReference type="SUPFAM" id="SSF55785">
    <property type="entry name" value="PYP-like sensor domain (PAS domain)"/>
    <property type="match status" value="2"/>
</dbReference>
<dbReference type="PROSITE" id="PS50113">
    <property type="entry name" value="PAC"/>
    <property type="match status" value="1"/>
</dbReference>
<dbReference type="InterPro" id="IPR003661">
    <property type="entry name" value="HisK_dim/P_dom"/>
</dbReference>
<dbReference type="SUPFAM" id="SSF47384">
    <property type="entry name" value="Homodimeric domain of signal transducing histidine kinase"/>
    <property type="match status" value="1"/>
</dbReference>
<dbReference type="SMART" id="SM00091">
    <property type="entry name" value="PAS"/>
    <property type="match status" value="2"/>
</dbReference>
<dbReference type="SUPFAM" id="SSF55874">
    <property type="entry name" value="ATPase domain of HSP90 chaperone/DNA topoisomerase II/histidine kinase"/>
    <property type="match status" value="1"/>
</dbReference>
<reference evidence="12 13" key="1">
    <citation type="submission" date="2016-10" db="EMBL/GenBank/DDBJ databases">
        <authorList>
            <person name="de Groot N.N."/>
        </authorList>
    </citation>
    <scope>NUCLEOTIDE SEQUENCE [LARGE SCALE GENOMIC DNA]</scope>
    <source>
        <strain evidence="12 13">GAS232</strain>
    </source>
</reference>
<comment type="catalytic activity">
    <reaction evidence="1">
        <text>ATP + protein L-histidine = ADP + protein N-phospho-L-histidine.</text>
        <dbReference type="EC" id="2.7.13.3"/>
    </reaction>
</comment>
<evidence type="ECO:0000256" key="5">
    <source>
        <dbReference type="ARBA" id="ARBA00022741"/>
    </source>
</evidence>
<evidence type="ECO:0000259" key="10">
    <source>
        <dbReference type="PROSITE" id="PS50112"/>
    </source>
</evidence>
<name>A0A1G7G787_9BACT</name>
<sequence>MMSQFFDATSDAILFLNHDFVVTFLNLRAEQILAPRGQILGINLWEAFPEAAVPSSPYWINYHRTMDEGIATRFEAFYGEPLNLWFDIHAMPSDDGIILFFRDITRGRANREALEVKTREVEQQLAEIESLYRTAPIGLALFDLDDYHYVRLNDRQAAFFGLKPEEIVGRTLTEMAPIEGLRELFDQVATGVPVINFPLEGSVVTDPDNYRYWTVSYFPVTGPDGTIQGITAASLEITQQKKAEQALMESEKLAAVGRLAASIAHEINNPLESVTNLLYLARHSTRIEDAQEFILQAETELQRVAHITSQTLRFHKQASSPQEVSGEALMESVRSVFHGKLVNASATVKERHRDAPPVRCFEGEIRQVISNLVGNALDAMPHGGGNLLLRSRKAHDPRTGAAMLVLTVADNGSGIPKEVQEKIFRPFYTTKGIVGTGLGLWISQEIVDRHRGKLSVRSREGKGTVFTIALPYDAVSREAQATSSEANRIDTLKP</sequence>
<keyword evidence="8" id="KW-0902">Two-component regulatory system</keyword>
<dbReference type="Gene3D" id="3.30.450.20">
    <property type="entry name" value="PAS domain"/>
    <property type="match status" value="2"/>
</dbReference>
<evidence type="ECO:0000256" key="7">
    <source>
        <dbReference type="ARBA" id="ARBA00022840"/>
    </source>
</evidence>